<keyword evidence="4" id="KW-0963">Cytoplasm</keyword>
<dbReference type="GO" id="GO:0007052">
    <property type="term" value="P:mitotic spindle organization"/>
    <property type="evidence" value="ECO:0007669"/>
    <property type="project" value="TreeGrafter"/>
</dbReference>
<gene>
    <name evidence="8" type="ORF">AC578_8747</name>
</gene>
<comment type="function">
    <text evidence="6">Part of the dynactin complex that activates the molecular motor dynein for ultra-processive transport along microtubules.</text>
</comment>
<evidence type="ECO:0000313" key="8">
    <source>
        <dbReference type="EMBL" id="KXS97989.1"/>
    </source>
</evidence>
<dbReference type="InterPro" id="IPR011004">
    <property type="entry name" value="Trimer_LpxA-like_sf"/>
</dbReference>
<dbReference type="PANTHER" id="PTHR13072:SF0">
    <property type="entry name" value="DYNACTIN SUBUNIT 6"/>
    <property type="match status" value="1"/>
</dbReference>
<name>A0A139H6I9_9PEZI</name>
<dbReference type="EMBL" id="LFZN01000126">
    <property type="protein sequence ID" value="KXS97989.1"/>
    <property type="molecule type" value="Genomic_DNA"/>
</dbReference>
<comment type="similarity">
    <text evidence="2">Belongs to the dynactin subunits 5/6 family. Dynactin subunit 6 subfamily.</text>
</comment>
<keyword evidence="9" id="KW-1185">Reference proteome</keyword>
<reference evidence="8 9" key="1">
    <citation type="submission" date="2015-07" db="EMBL/GenBank/DDBJ databases">
        <title>Comparative genomics of the Sigatoka disease complex on banana suggests a link between parallel evolutionary changes in Pseudocercospora fijiensis and Pseudocercospora eumusae and increased virulence on the banana host.</title>
        <authorList>
            <person name="Chang T.-C."/>
            <person name="Salvucci A."/>
            <person name="Crous P.W."/>
            <person name="Stergiopoulos I."/>
        </authorList>
    </citation>
    <scope>NUCLEOTIDE SEQUENCE [LARGE SCALE GENOMIC DNA]</scope>
    <source>
        <strain evidence="8 9">CBS 114824</strain>
    </source>
</reference>
<evidence type="ECO:0000256" key="3">
    <source>
        <dbReference type="ARBA" id="ARBA00016573"/>
    </source>
</evidence>
<comment type="caution">
    <text evidence="8">The sequence shown here is derived from an EMBL/GenBank/DDBJ whole genome shotgun (WGS) entry which is preliminary data.</text>
</comment>
<dbReference type="AlphaFoldDB" id="A0A139H6I9"/>
<evidence type="ECO:0000256" key="2">
    <source>
        <dbReference type="ARBA" id="ARBA00007719"/>
    </source>
</evidence>
<dbReference type="PANTHER" id="PTHR13072">
    <property type="entry name" value="DYNACTIN 6"/>
    <property type="match status" value="1"/>
</dbReference>
<evidence type="ECO:0000256" key="7">
    <source>
        <dbReference type="SAM" id="MobiDB-lite"/>
    </source>
</evidence>
<dbReference type="Gene3D" id="2.160.10.10">
    <property type="entry name" value="Hexapeptide repeat proteins"/>
    <property type="match status" value="1"/>
</dbReference>
<evidence type="ECO:0000256" key="6">
    <source>
        <dbReference type="ARBA" id="ARBA00034687"/>
    </source>
</evidence>
<dbReference type="OrthoDB" id="2355at2759"/>
<dbReference type="GO" id="GO:0005869">
    <property type="term" value="C:dynactin complex"/>
    <property type="evidence" value="ECO:0007669"/>
    <property type="project" value="InterPro"/>
</dbReference>
<dbReference type="InterPro" id="IPR027777">
    <property type="entry name" value="DCTN6"/>
</dbReference>
<sequence length="202" mass="21299">MSSRPSASSTVTRRSAAAPTESLPKPPCKIHSLAIISEKAQITGTNIVEIGESTILHPFSRIKADHGEVIIGSSCTICENAVVGRLDGSEDGGPSTIVGDGVNIEAGAMVEAQMVGSGTSIEVNAKIGKGAVIGKHCKITPLSEIKPGEELADYTVVFGNNQRRLDMTMANNAEVREAKAKGQQMHIELLKKLIPDASAKWR</sequence>
<dbReference type="GO" id="GO:0070840">
    <property type="term" value="F:dynein complex binding"/>
    <property type="evidence" value="ECO:0007669"/>
    <property type="project" value="TreeGrafter"/>
</dbReference>
<feature type="region of interest" description="Disordered" evidence="7">
    <location>
        <begin position="1"/>
        <end position="24"/>
    </location>
</feature>
<protein>
    <recommendedName>
        <fullName evidence="3">Dynactin subunit 6</fullName>
    </recommendedName>
</protein>
<dbReference type="Proteomes" id="UP000070133">
    <property type="component" value="Unassembled WGS sequence"/>
</dbReference>
<accession>A0A139H6I9</accession>
<dbReference type="SUPFAM" id="SSF51161">
    <property type="entry name" value="Trimeric LpxA-like enzymes"/>
    <property type="match status" value="1"/>
</dbReference>
<feature type="compositionally biased region" description="Low complexity" evidence="7">
    <location>
        <begin position="1"/>
        <end position="20"/>
    </location>
</feature>
<evidence type="ECO:0000256" key="1">
    <source>
        <dbReference type="ARBA" id="ARBA00004245"/>
    </source>
</evidence>
<evidence type="ECO:0000256" key="5">
    <source>
        <dbReference type="ARBA" id="ARBA00023212"/>
    </source>
</evidence>
<organism evidence="8 9">
    <name type="scientific">Pseudocercospora eumusae</name>
    <dbReference type="NCBI Taxonomy" id="321146"/>
    <lineage>
        <taxon>Eukaryota</taxon>
        <taxon>Fungi</taxon>
        <taxon>Dikarya</taxon>
        <taxon>Ascomycota</taxon>
        <taxon>Pezizomycotina</taxon>
        <taxon>Dothideomycetes</taxon>
        <taxon>Dothideomycetidae</taxon>
        <taxon>Mycosphaerellales</taxon>
        <taxon>Mycosphaerellaceae</taxon>
        <taxon>Pseudocercospora</taxon>
    </lineage>
</organism>
<evidence type="ECO:0000256" key="4">
    <source>
        <dbReference type="ARBA" id="ARBA00022490"/>
    </source>
</evidence>
<evidence type="ECO:0000313" key="9">
    <source>
        <dbReference type="Proteomes" id="UP000070133"/>
    </source>
</evidence>
<keyword evidence="5" id="KW-0206">Cytoskeleton</keyword>
<dbReference type="STRING" id="321146.A0A139H6I9"/>
<proteinExistence type="inferred from homology"/>
<comment type="subcellular location">
    <subcellularLocation>
        <location evidence="1">Cytoplasm</location>
        <location evidence="1">Cytoskeleton</location>
    </subcellularLocation>
</comment>